<reference evidence="3" key="1">
    <citation type="submission" date="2014-11" db="EMBL/GenBank/DDBJ databases">
        <authorList>
            <person name="Otto D Thomas"/>
            <person name="Naeem Raeece"/>
        </authorList>
    </citation>
    <scope>NUCLEOTIDE SEQUENCE</scope>
</reference>
<dbReference type="SUPFAM" id="SSF103486">
    <property type="entry name" value="V-type ATP synthase subunit C"/>
    <property type="match status" value="1"/>
</dbReference>
<protein>
    <submittedName>
        <fullName evidence="3">Uncharacterized protein</fullName>
    </submittedName>
</protein>
<evidence type="ECO:0000256" key="1">
    <source>
        <dbReference type="ARBA" id="ARBA00022448"/>
    </source>
</evidence>
<organism evidence="3">
    <name type="scientific">Chromera velia CCMP2878</name>
    <dbReference type="NCBI Taxonomy" id="1169474"/>
    <lineage>
        <taxon>Eukaryota</taxon>
        <taxon>Sar</taxon>
        <taxon>Alveolata</taxon>
        <taxon>Colpodellida</taxon>
        <taxon>Chromeraceae</taxon>
        <taxon>Chromera</taxon>
    </lineage>
</organism>
<evidence type="ECO:0000313" key="3">
    <source>
        <dbReference type="EMBL" id="CEM46590.1"/>
    </source>
</evidence>
<dbReference type="InterPro" id="IPR036079">
    <property type="entry name" value="ATPase_csu/dsu_sf"/>
</dbReference>
<accession>A0A0G4HQU4</accession>
<dbReference type="Gene3D" id="1.10.132.50">
    <property type="entry name" value="ATP synthase (C/AC39) subunit, domain 3"/>
    <property type="match status" value="1"/>
</dbReference>
<dbReference type="InterPro" id="IPR044911">
    <property type="entry name" value="V-type_ATPase_csu/dsu_dom_3"/>
</dbReference>
<name>A0A0G4HQU4_9ALVE</name>
<dbReference type="InterPro" id="IPR016727">
    <property type="entry name" value="ATPase_V0-cplx_dsu"/>
</dbReference>
<dbReference type="GO" id="GO:0046961">
    <property type="term" value="F:proton-transporting ATPase activity, rotational mechanism"/>
    <property type="evidence" value="ECO:0007669"/>
    <property type="project" value="InterPro"/>
</dbReference>
<proteinExistence type="predicted"/>
<sequence>MEISLFNIDDGYTEALCRGFRSGFLTPEDYRRLGGADSLEDVRTALEDTDYGTFLQDEPAPLAVTTIGQKAREKLAQEFRHLRAQAAGPLGKFLDFVAAEKMIDNVVNLIQGTINKKAAADLLGKVDPLGWFPEMKAIASMDVSAGYEDIYKTILIDTPVGPYFEAYLKQVAPSETESRTMGEMGSIFGETDLELMKNSLKKAWLEDFYEFCSKLGGTTSEVMGHILKTESDFRVLLVTLNSLNTNLGTTQQLQDRNALYPSLGYLYPEGTDRIRKAWNETTVKQAIEPFGV</sequence>
<feature type="non-terminal residue" evidence="3">
    <location>
        <position position="292"/>
    </location>
</feature>
<keyword evidence="1" id="KW-0813">Transport</keyword>
<dbReference type="AlphaFoldDB" id="A0A0G4HQU4"/>
<dbReference type="GO" id="GO:0033179">
    <property type="term" value="C:proton-transporting V-type ATPase, V0 domain"/>
    <property type="evidence" value="ECO:0007669"/>
    <property type="project" value="InterPro"/>
</dbReference>
<dbReference type="PANTHER" id="PTHR11028">
    <property type="entry name" value="VACUOLAR ATP SYNTHASE SUBUNIT AC39"/>
    <property type="match status" value="1"/>
</dbReference>
<keyword evidence="2" id="KW-0406">Ion transport</keyword>
<gene>
    <name evidence="3" type="ORF">Cvel_30305</name>
</gene>
<evidence type="ECO:0000256" key="2">
    <source>
        <dbReference type="ARBA" id="ARBA00023065"/>
    </source>
</evidence>
<dbReference type="EMBL" id="CDMZ01003501">
    <property type="protein sequence ID" value="CEM46590.1"/>
    <property type="molecule type" value="Genomic_DNA"/>
</dbReference>
<dbReference type="Pfam" id="PF01992">
    <property type="entry name" value="vATP-synt_AC39"/>
    <property type="match status" value="1"/>
</dbReference>
<dbReference type="InterPro" id="IPR002843">
    <property type="entry name" value="ATPase_V0-cplx_csu/dsu"/>
</dbReference>